<dbReference type="PANTHER" id="PTHR40599">
    <property type="entry name" value="[CITRATE [PRO-3S]-LYASE] LIGASE"/>
    <property type="match status" value="1"/>
</dbReference>
<dbReference type="PANTHER" id="PTHR40599:SF1">
    <property type="entry name" value="[CITRATE [PRO-3S]-LYASE] LIGASE"/>
    <property type="match status" value="1"/>
</dbReference>
<keyword evidence="1" id="KW-0547">Nucleotide-binding</keyword>
<evidence type="ECO:0000256" key="2">
    <source>
        <dbReference type="ARBA" id="ARBA00022840"/>
    </source>
</evidence>
<dbReference type="GO" id="GO:0008771">
    <property type="term" value="F:[citrate (pro-3S)-lyase] ligase activity"/>
    <property type="evidence" value="ECO:0007669"/>
    <property type="project" value="UniProtKB-EC"/>
</dbReference>
<dbReference type="EC" id="6.2.1.22" evidence="4"/>
<evidence type="ECO:0000313" key="4">
    <source>
        <dbReference type="EMBL" id="MPM97916.1"/>
    </source>
</evidence>
<reference evidence="4" key="1">
    <citation type="submission" date="2019-08" db="EMBL/GenBank/DDBJ databases">
        <authorList>
            <person name="Kucharzyk K."/>
            <person name="Murdoch R.W."/>
            <person name="Higgins S."/>
            <person name="Loffler F."/>
        </authorList>
    </citation>
    <scope>NUCLEOTIDE SEQUENCE</scope>
</reference>
<dbReference type="SUPFAM" id="SSF52374">
    <property type="entry name" value="Nucleotidylyl transferase"/>
    <property type="match status" value="1"/>
</dbReference>
<dbReference type="AlphaFoldDB" id="A0A645E8I2"/>
<sequence>MKEKSKAHDANCELDIRIFCEYFAKDLRITKRFVGTEPNCGVTNAYNAKMKELLPQYGIKFVEIERKQIDGMPISASAVRRFLHEGNMAEVEKLVPPTTFAYLKQHWAQYQKPRN</sequence>
<keyword evidence="2" id="KW-0067">ATP-binding</keyword>
<feature type="domain" description="Citrate lyase ligase C-terminal" evidence="3">
    <location>
        <begin position="1"/>
        <end position="103"/>
    </location>
</feature>
<keyword evidence="4" id="KW-0436">Ligase</keyword>
<organism evidence="4">
    <name type="scientific">bioreactor metagenome</name>
    <dbReference type="NCBI Taxonomy" id="1076179"/>
    <lineage>
        <taxon>unclassified sequences</taxon>
        <taxon>metagenomes</taxon>
        <taxon>ecological metagenomes</taxon>
    </lineage>
</organism>
<evidence type="ECO:0000259" key="3">
    <source>
        <dbReference type="SMART" id="SM00764"/>
    </source>
</evidence>
<dbReference type="InterPro" id="IPR014729">
    <property type="entry name" value="Rossmann-like_a/b/a_fold"/>
</dbReference>
<dbReference type="Gene3D" id="3.40.50.620">
    <property type="entry name" value="HUPs"/>
    <property type="match status" value="1"/>
</dbReference>
<proteinExistence type="predicted"/>
<keyword evidence="4" id="KW-0456">Lyase</keyword>
<dbReference type="GO" id="GO:0016829">
    <property type="term" value="F:lyase activity"/>
    <property type="evidence" value="ECO:0007669"/>
    <property type="project" value="UniProtKB-KW"/>
</dbReference>
<gene>
    <name evidence="4" type="primary">citC_12</name>
    <name evidence="4" type="ORF">SDC9_145096</name>
</gene>
<evidence type="ECO:0000256" key="1">
    <source>
        <dbReference type="ARBA" id="ARBA00022741"/>
    </source>
</evidence>
<dbReference type="InterPro" id="IPR013166">
    <property type="entry name" value="Citrate_lyase_ligase_C"/>
</dbReference>
<dbReference type="Pfam" id="PF08218">
    <property type="entry name" value="Citrate_ly_lig"/>
    <property type="match status" value="1"/>
</dbReference>
<name>A0A645E8I2_9ZZZZ</name>
<accession>A0A645E8I2</accession>
<comment type="caution">
    <text evidence="4">The sequence shown here is derived from an EMBL/GenBank/DDBJ whole genome shotgun (WGS) entry which is preliminary data.</text>
</comment>
<protein>
    <submittedName>
        <fullName evidence="4">[Citrate [pro-3S]-lyase] ligase</fullName>
        <ecNumber evidence="4">6.2.1.22</ecNumber>
    </submittedName>
</protein>
<dbReference type="EMBL" id="VSSQ01044122">
    <property type="protein sequence ID" value="MPM97916.1"/>
    <property type="molecule type" value="Genomic_DNA"/>
</dbReference>
<dbReference type="SMART" id="SM00764">
    <property type="entry name" value="Citrate_ly_lig"/>
    <property type="match status" value="1"/>
</dbReference>
<dbReference type="GO" id="GO:0005524">
    <property type="term" value="F:ATP binding"/>
    <property type="evidence" value="ECO:0007669"/>
    <property type="project" value="UniProtKB-KW"/>
</dbReference>
<dbReference type="InterPro" id="IPR005216">
    <property type="entry name" value="Citrate_lyase_ligase"/>
</dbReference>